<dbReference type="Pfam" id="PF08770">
    <property type="entry name" value="SoxZ"/>
    <property type="match status" value="1"/>
</dbReference>
<dbReference type="InterPro" id="IPR013783">
    <property type="entry name" value="Ig-like_fold"/>
</dbReference>
<dbReference type="EMBL" id="AP014546">
    <property type="protein sequence ID" value="BBB30183.1"/>
    <property type="molecule type" value="Genomic_DNA"/>
</dbReference>
<dbReference type="RefSeq" id="WP_201347388.1">
    <property type="nucleotide sequence ID" value="NZ_AP014546.1"/>
</dbReference>
<evidence type="ECO:0000313" key="3">
    <source>
        <dbReference type="Proteomes" id="UP000595332"/>
    </source>
</evidence>
<sequence length="105" mass="11339">MAKKMLKVKAKASGDKTKVKLMAKHIMESGQRKDKKTGELIPALFIQNLTIKHADKVVFEANLGPAISKNPYLAFSFDGGASGDELSMTWTENSGKTGTEVAAIK</sequence>
<gene>
    <name evidence="2" type="primary">soxZ</name>
    <name evidence="2" type="ORF">NEJAP_2235</name>
</gene>
<accession>A0A7R6PAD6</accession>
<dbReference type="SUPFAM" id="SSF81296">
    <property type="entry name" value="E set domains"/>
    <property type="match status" value="1"/>
</dbReference>
<keyword evidence="3" id="KW-1185">Reference proteome</keyword>
<dbReference type="NCBIfam" id="TIGR04490">
    <property type="entry name" value="SoxZ_true"/>
    <property type="match status" value="1"/>
</dbReference>
<dbReference type="InterPro" id="IPR014880">
    <property type="entry name" value="SoxZ_dom"/>
</dbReference>
<evidence type="ECO:0000259" key="1">
    <source>
        <dbReference type="Pfam" id="PF08770"/>
    </source>
</evidence>
<dbReference type="InterPro" id="IPR014756">
    <property type="entry name" value="Ig_E-set"/>
</dbReference>
<organism evidence="2 3">
    <name type="scientific">Neptunomonas japonica JAMM 1380</name>
    <dbReference type="NCBI Taxonomy" id="1441457"/>
    <lineage>
        <taxon>Bacteria</taxon>
        <taxon>Pseudomonadati</taxon>
        <taxon>Pseudomonadota</taxon>
        <taxon>Gammaproteobacteria</taxon>
        <taxon>Oceanospirillales</taxon>
        <taxon>Oceanospirillaceae</taxon>
        <taxon>Neptunomonas</taxon>
    </lineage>
</organism>
<dbReference type="Gene3D" id="2.60.40.10">
    <property type="entry name" value="Immunoglobulins"/>
    <property type="match status" value="1"/>
</dbReference>
<reference evidence="2 3" key="1">
    <citation type="journal article" date="2008" name="Int. J. Syst. Evol. Microbiol.">
        <title>Neptunomonas japonica sp. nov., an Osedax japonicus symbiont-like bacterium isolated from sediment adjacent to sperm whale carcasses off Kagoshima, Japan.</title>
        <authorList>
            <person name="Miyazaki M."/>
            <person name="Nogi Y."/>
            <person name="Fujiwara Y."/>
            <person name="Kawato M."/>
            <person name="Kubokawa K."/>
            <person name="Horikoshi K."/>
        </authorList>
    </citation>
    <scope>NUCLEOTIDE SEQUENCE [LARGE SCALE GENOMIC DNA]</scope>
    <source>
        <strain evidence="2 3">JAMM 1380</strain>
    </source>
</reference>
<name>A0A7R6PAD6_9GAMM</name>
<protein>
    <submittedName>
        <fullName evidence="2">Sulfur-oxidizing protein SoxZ</fullName>
    </submittedName>
</protein>
<proteinExistence type="predicted"/>
<dbReference type="KEGG" id="njp:NEJAP_2235"/>
<feature type="domain" description="Sulphur oxidation protein SoxZ" evidence="1">
    <location>
        <begin position="8"/>
        <end position="101"/>
    </location>
</feature>
<dbReference type="InterPro" id="IPR030995">
    <property type="entry name" value="SoxZ"/>
</dbReference>
<dbReference type="Proteomes" id="UP000595332">
    <property type="component" value="Chromosome"/>
</dbReference>
<dbReference type="AlphaFoldDB" id="A0A7R6PAD6"/>
<evidence type="ECO:0000313" key="2">
    <source>
        <dbReference type="EMBL" id="BBB30183.1"/>
    </source>
</evidence>